<keyword evidence="3" id="KW-0378">Hydrolase</keyword>
<dbReference type="Gene3D" id="3.40.50.1010">
    <property type="entry name" value="5'-nuclease"/>
    <property type="match status" value="1"/>
</dbReference>
<sequence length="165" mass="16972">MAHAGDVGGAGTGAPTPGRAFGARGAGRGPQRVTLYADTSALLKRYVDEADSDLAVELLTSDRQLITGRHTVVEVRRNLARLLEPTAVTDARAAFAADLTAVSIVELDAATCELAATIAEQTGVRTLDALHLGAASRVGTAISFLTFDVRQAQAARALGFSVVGA</sequence>
<evidence type="ECO:0000256" key="3">
    <source>
        <dbReference type="ARBA" id="ARBA00022801"/>
    </source>
</evidence>
<keyword evidence="4" id="KW-0460">Magnesium</keyword>
<evidence type="ECO:0000256" key="2">
    <source>
        <dbReference type="ARBA" id="ARBA00022723"/>
    </source>
</evidence>
<evidence type="ECO:0000256" key="4">
    <source>
        <dbReference type="ARBA" id="ARBA00022842"/>
    </source>
</evidence>
<organism evidence="7 8">
    <name type="scientific">Actinomarinicola tropica</name>
    <dbReference type="NCBI Taxonomy" id="2789776"/>
    <lineage>
        <taxon>Bacteria</taxon>
        <taxon>Bacillati</taxon>
        <taxon>Actinomycetota</taxon>
        <taxon>Acidimicrobiia</taxon>
        <taxon>Acidimicrobiales</taxon>
        <taxon>Iamiaceae</taxon>
        <taxon>Actinomarinicola</taxon>
    </lineage>
</organism>
<dbReference type="GO" id="GO:0046872">
    <property type="term" value="F:metal ion binding"/>
    <property type="evidence" value="ECO:0007669"/>
    <property type="project" value="UniProtKB-KW"/>
</dbReference>
<evidence type="ECO:0000256" key="1">
    <source>
        <dbReference type="ARBA" id="ARBA00022722"/>
    </source>
</evidence>
<dbReference type="EMBL" id="CP045851">
    <property type="protein sequence ID" value="QGG94340.1"/>
    <property type="molecule type" value="Genomic_DNA"/>
</dbReference>
<dbReference type="AlphaFoldDB" id="A0A5Q2RKF4"/>
<dbReference type="GO" id="GO:0016787">
    <property type="term" value="F:hydrolase activity"/>
    <property type="evidence" value="ECO:0007669"/>
    <property type="project" value="UniProtKB-KW"/>
</dbReference>
<keyword evidence="8" id="KW-1185">Reference proteome</keyword>
<dbReference type="SUPFAM" id="SSF88723">
    <property type="entry name" value="PIN domain-like"/>
    <property type="match status" value="1"/>
</dbReference>
<proteinExistence type="predicted"/>
<evidence type="ECO:0000259" key="6">
    <source>
        <dbReference type="Pfam" id="PF01850"/>
    </source>
</evidence>
<reference evidence="7 8" key="1">
    <citation type="submission" date="2019-11" db="EMBL/GenBank/DDBJ databases">
        <authorList>
            <person name="He Y."/>
        </authorList>
    </citation>
    <scope>NUCLEOTIDE SEQUENCE [LARGE SCALE GENOMIC DNA]</scope>
    <source>
        <strain evidence="7 8">SCSIO 58843</strain>
    </source>
</reference>
<accession>A0A5Q2RKF4</accession>
<dbReference type="GO" id="GO:0004518">
    <property type="term" value="F:nuclease activity"/>
    <property type="evidence" value="ECO:0007669"/>
    <property type="project" value="UniProtKB-KW"/>
</dbReference>
<evidence type="ECO:0000313" key="8">
    <source>
        <dbReference type="Proteomes" id="UP000334019"/>
    </source>
</evidence>
<evidence type="ECO:0000256" key="5">
    <source>
        <dbReference type="SAM" id="MobiDB-lite"/>
    </source>
</evidence>
<keyword evidence="1" id="KW-0540">Nuclease</keyword>
<keyword evidence="2" id="KW-0479">Metal-binding</keyword>
<dbReference type="KEGG" id="atq:GH723_04055"/>
<dbReference type="InterPro" id="IPR029060">
    <property type="entry name" value="PIN-like_dom_sf"/>
</dbReference>
<dbReference type="CDD" id="cd09874">
    <property type="entry name" value="PIN_MT3492-like"/>
    <property type="match status" value="1"/>
</dbReference>
<dbReference type="InterPro" id="IPR002716">
    <property type="entry name" value="PIN_dom"/>
</dbReference>
<feature type="domain" description="PIN" evidence="6">
    <location>
        <begin position="36"/>
        <end position="156"/>
    </location>
</feature>
<protein>
    <submittedName>
        <fullName evidence="7">PIN domain-containing protein</fullName>
    </submittedName>
</protein>
<dbReference type="Pfam" id="PF01850">
    <property type="entry name" value="PIN"/>
    <property type="match status" value="1"/>
</dbReference>
<feature type="compositionally biased region" description="Low complexity" evidence="5">
    <location>
        <begin position="13"/>
        <end position="23"/>
    </location>
</feature>
<feature type="compositionally biased region" description="Gly residues" evidence="5">
    <location>
        <begin position="1"/>
        <end position="12"/>
    </location>
</feature>
<evidence type="ECO:0000313" key="7">
    <source>
        <dbReference type="EMBL" id="QGG94340.1"/>
    </source>
</evidence>
<name>A0A5Q2RKF4_9ACTN</name>
<gene>
    <name evidence="7" type="ORF">GH723_04055</name>
</gene>
<feature type="region of interest" description="Disordered" evidence="5">
    <location>
        <begin position="1"/>
        <end position="27"/>
    </location>
</feature>
<dbReference type="Proteomes" id="UP000334019">
    <property type="component" value="Chromosome"/>
</dbReference>